<comment type="caution">
    <text evidence="1">The sequence shown here is derived from an EMBL/GenBank/DDBJ whole genome shotgun (WGS) entry which is preliminary data.</text>
</comment>
<gene>
    <name evidence="1" type="ORF">M9458_017629</name>
</gene>
<sequence length="102" mass="11994">SQQNEISELRAKLVTLEQALGIMSGEFEQEREEVEQRAMVSMQANSADLERLEMLLAAREKELGQVKRLAQSIIEQRKELELFFHEALDHVRKEIRTQQQHY</sequence>
<evidence type="ECO:0000313" key="1">
    <source>
        <dbReference type="EMBL" id="KAL0185959.1"/>
    </source>
</evidence>
<reference evidence="1 2" key="1">
    <citation type="submission" date="2024-05" db="EMBL/GenBank/DDBJ databases">
        <title>Genome sequencing and assembly of Indian major carp, Cirrhinus mrigala (Hamilton, 1822).</title>
        <authorList>
            <person name="Mohindra V."/>
            <person name="Chowdhury L.M."/>
            <person name="Lal K."/>
            <person name="Jena J.K."/>
        </authorList>
    </citation>
    <scope>NUCLEOTIDE SEQUENCE [LARGE SCALE GENOMIC DNA]</scope>
    <source>
        <strain evidence="1">CM1030</strain>
        <tissue evidence="1">Blood</tissue>
    </source>
</reference>
<proteinExistence type="predicted"/>
<dbReference type="PANTHER" id="PTHR14845:SF5">
    <property type="entry name" value="BASAL BODY-ORIENTATION FACTOR 1"/>
    <property type="match status" value="1"/>
</dbReference>
<organism evidence="1 2">
    <name type="scientific">Cirrhinus mrigala</name>
    <name type="common">Mrigala</name>
    <dbReference type="NCBI Taxonomy" id="683832"/>
    <lineage>
        <taxon>Eukaryota</taxon>
        <taxon>Metazoa</taxon>
        <taxon>Chordata</taxon>
        <taxon>Craniata</taxon>
        <taxon>Vertebrata</taxon>
        <taxon>Euteleostomi</taxon>
        <taxon>Actinopterygii</taxon>
        <taxon>Neopterygii</taxon>
        <taxon>Teleostei</taxon>
        <taxon>Ostariophysi</taxon>
        <taxon>Cypriniformes</taxon>
        <taxon>Cyprinidae</taxon>
        <taxon>Labeoninae</taxon>
        <taxon>Labeonini</taxon>
        <taxon>Cirrhinus</taxon>
    </lineage>
</organism>
<feature type="non-terminal residue" evidence="1">
    <location>
        <position position="1"/>
    </location>
</feature>
<dbReference type="PANTHER" id="PTHR14845">
    <property type="entry name" value="COILED-COIL DOMAIN-CONTAINING 166"/>
    <property type="match status" value="1"/>
</dbReference>
<dbReference type="Proteomes" id="UP001529510">
    <property type="component" value="Unassembled WGS sequence"/>
</dbReference>
<accession>A0ABD0QIA6</accession>
<dbReference type="EMBL" id="JAMKFB020000008">
    <property type="protein sequence ID" value="KAL0185959.1"/>
    <property type="molecule type" value="Genomic_DNA"/>
</dbReference>
<feature type="non-terminal residue" evidence="1">
    <location>
        <position position="102"/>
    </location>
</feature>
<protein>
    <submittedName>
        <fullName evidence="1">Uncharacterized protein</fullName>
    </submittedName>
</protein>
<keyword evidence="2" id="KW-1185">Reference proteome</keyword>
<name>A0ABD0QIA6_CIRMR</name>
<dbReference type="AlphaFoldDB" id="A0ABD0QIA6"/>
<evidence type="ECO:0000313" key="2">
    <source>
        <dbReference type="Proteomes" id="UP001529510"/>
    </source>
</evidence>